<dbReference type="Proteomes" id="UP001186944">
    <property type="component" value="Unassembled WGS sequence"/>
</dbReference>
<gene>
    <name evidence="1" type="ORF">FSP39_007201</name>
</gene>
<organism evidence="1 2">
    <name type="scientific">Pinctada imbricata</name>
    <name type="common">Atlantic pearl-oyster</name>
    <name type="synonym">Pinctada martensii</name>
    <dbReference type="NCBI Taxonomy" id="66713"/>
    <lineage>
        <taxon>Eukaryota</taxon>
        <taxon>Metazoa</taxon>
        <taxon>Spiralia</taxon>
        <taxon>Lophotrochozoa</taxon>
        <taxon>Mollusca</taxon>
        <taxon>Bivalvia</taxon>
        <taxon>Autobranchia</taxon>
        <taxon>Pteriomorphia</taxon>
        <taxon>Pterioida</taxon>
        <taxon>Pterioidea</taxon>
        <taxon>Pteriidae</taxon>
        <taxon>Pinctada</taxon>
    </lineage>
</organism>
<dbReference type="AlphaFoldDB" id="A0AA88XVX2"/>
<dbReference type="EMBL" id="VSWD01000013">
    <property type="protein sequence ID" value="KAK3084042.1"/>
    <property type="molecule type" value="Genomic_DNA"/>
</dbReference>
<evidence type="ECO:0000313" key="2">
    <source>
        <dbReference type="Proteomes" id="UP001186944"/>
    </source>
</evidence>
<reference evidence="1" key="1">
    <citation type="submission" date="2019-08" db="EMBL/GenBank/DDBJ databases">
        <title>The improved chromosome-level genome for the pearl oyster Pinctada fucata martensii using PacBio sequencing and Hi-C.</title>
        <authorList>
            <person name="Zheng Z."/>
        </authorList>
    </citation>
    <scope>NUCLEOTIDE SEQUENCE</scope>
    <source>
        <strain evidence="1">ZZ-2019</strain>
        <tissue evidence="1">Adductor muscle</tissue>
    </source>
</reference>
<accession>A0AA88XVX2</accession>
<proteinExistence type="predicted"/>
<protein>
    <submittedName>
        <fullName evidence="1">Uncharacterized protein</fullName>
    </submittedName>
</protein>
<sequence length="405" mass="45375">MEDLSPAHGESLGLKKKLNSCVENLMKNSDFTILLRKLVISNGGHCIGVPFTNALVIADFLYDDSKCLKTESFTEIFLTGCKIIMGYVLRDEQPKDPMLKKCLDQLLGFISNIKASEKGLKCEGKVKESLWMTRIIVHYLAALSVLGEFQFDKYTKDKPTQCSCSCRHKVSYTDTNIGNPHTWYGKLDVVLGCFNYDRKEDSPVAVTKVADDTLQEISDEACSSFDTANDDSSGGKTQAEVKVSPFDAGLSQVQAQTIVFSFYQRKRHPEVGLVPSIAVRRTHIHRALGDSGNYFYDCHKDIYLLSKEMPLFQGKDGSLNFVTLVATWLVVNYKQLMTGATEEIEKDVKFGLMDAFSSDSLDYYKSGIEMTPFDTDNHDDFSTLIGVPTSQRDYATAKLMKSNWL</sequence>
<comment type="caution">
    <text evidence="1">The sequence shown here is derived from an EMBL/GenBank/DDBJ whole genome shotgun (WGS) entry which is preliminary data.</text>
</comment>
<name>A0AA88XVX2_PINIB</name>
<keyword evidence="2" id="KW-1185">Reference proteome</keyword>
<evidence type="ECO:0000313" key="1">
    <source>
        <dbReference type="EMBL" id="KAK3084042.1"/>
    </source>
</evidence>